<dbReference type="SUPFAM" id="SSF51445">
    <property type="entry name" value="(Trans)glycosidases"/>
    <property type="match status" value="1"/>
</dbReference>
<dbReference type="PROSITE" id="PS51904">
    <property type="entry name" value="GLYCOSYL_HYDROL_F25_2"/>
    <property type="match status" value="1"/>
</dbReference>
<organism evidence="6 7">
    <name type="scientific">Lactovum miscens</name>
    <dbReference type="NCBI Taxonomy" id="190387"/>
    <lineage>
        <taxon>Bacteria</taxon>
        <taxon>Bacillati</taxon>
        <taxon>Bacillota</taxon>
        <taxon>Bacilli</taxon>
        <taxon>Lactobacillales</taxon>
        <taxon>Streptococcaceae</taxon>
        <taxon>Lactovum</taxon>
    </lineage>
</organism>
<evidence type="ECO:0000256" key="3">
    <source>
        <dbReference type="ARBA" id="ARBA00023295"/>
    </source>
</evidence>
<evidence type="ECO:0000313" key="6">
    <source>
        <dbReference type="EMBL" id="MBB5887682.1"/>
    </source>
</evidence>
<dbReference type="SMART" id="SM00641">
    <property type="entry name" value="Glyco_25"/>
    <property type="match status" value="1"/>
</dbReference>
<dbReference type="PANTHER" id="PTHR34135:SF2">
    <property type="entry name" value="LYSOZYME"/>
    <property type="match status" value="1"/>
</dbReference>
<dbReference type="EMBL" id="JACHHV010000006">
    <property type="protein sequence ID" value="MBB5887682.1"/>
    <property type="molecule type" value="Genomic_DNA"/>
</dbReference>
<dbReference type="InterPro" id="IPR017853">
    <property type="entry name" value="GH"/>
</dbReference>
<evidence type="ECO:0000313" key="7">
    <source>
        <dbReference type="Proteomes" id="UP000562464"/>
    </source>
</evidence>
<keyword evidence="2" id="KW-0378">Hydrolase</keyword>
<dbReference type="PANTHER" id="PTHR34135">
    <property type="entry name" value="LYSOZYME"/>
    <property type="match status" value="1"/>
</dbReference>
<proteinExistence type="inferred from homology"/>
<dbReference type="GO" id="GO:0016052">
    <property type="term" value="P:carbohydrate catabolic process"/>
    <property type="evidence" value="ECO:0007669"/>
    <property type="project" value="TreeGrafter"/>
</dbReference>
<dbReference type="AlphaFoldDB" id="A0A841C7V9"/>
<dbReference type="Pfam" id="PF01183">
    <property type="entry name" value="Glyco_hydro_25"/>
    <property type="match status" value="1"/>
</dbReference>
<sequence length="486" mass="53532">MRNFRKIITLGLLSSIIICISVVVKADNTISSTSTSLSQSSSSHFSTSSSSTTNQSSTSNNTSSSNSPVLSSISSTVSQFIQSDNHPMGYAWKIQSNSTNSFNPLSFIKLSSTVNAPADLSSDNSNLPRKDAVDISSAQSWMTQTDFDNLKKQGVKTVVIKLTEGTGYTNPYAKSFLQMAKNSGLNIATYHYARLGDTSDQATANSQAVAEAEYFVSVARNLGIPSNTAMILDCESPAVNINSVDWTLASLSWEKEMVLLGYSNVKYYTSQSWTTAGGGNLMEEGQLGKTNMWLAQYLYGTPSSSNLQNTKFGAWQYSSQMYYVGASHYQPIDTSIDYANLFSQSAAPVNVPIYRLYNPTNYEHFYTASLNEATTLIQIGWGYSEGISYYAPASGGIPVYRLYNPYIQMHMYTTDSNEYNVLATRGWNQEGVAFYATSASSGQVPVYRLYNPQILQHLYTTDLNEYNVLATRGWNQEGIAWYGMLN</sequence>
<name>A0A841C7V9_9LACT</name>
<comment type="similarity">
    <text evidence="1">Belongs to the glycosyl hydrolase 25 family.</text>
</comment>
<dbReference type="GO" id="GO:0003796">
    <property type="term" value="F:lysozyme activity"/>
    <property type="evidence" value="ECO:0007669"/>
    <property type="project" value="InterPro"/>
</dbReference>
<dbReference type="InterPro" id="IPR043708">
    <property type="entry name" value="DUF5648"/>
</dbReference>
<comment type="caution">
    <text evidence="6">The sequence shown here is derived from an EMBL/GenBank/DDBJ whole genome shotgun (WGS) entry which is preliminary data.</text>
</comment>
<reference evidence="6 7" key="1">
    <citation type="submission" date="2020-08" db="EMBL/GenBank/DDBJ databases">
        <title>Genomic Encyclopedia of Type Strains, Phase IV (KMG-IV): sequencing the most valuable type-strain genomes for metagenomic binning, comparative biology and taxonomic classification.</title>
        <authorList>
            <person name="Goeker M."/>
        </authorList>
    </citation>
    <scope>NUCLEOTIDE SEQUENCE [LARGE SCALE GENOMIC DNA]</scope>
    <source>
        <strain evidence="6 7">DSM 14925</strain>
    </source>
</reference>
<keyword evidence="3" id="KW-0326">Glycosidase</keyword>
<evidence type="ECO:0000256" key="4">
    <source>
        <dbReference type="SAM" id="MobiDB-lite"/>
    </source>
</evidence>
<protein>
    <submittedName>
        <fullName evidence="6">GH25 family lysozyme M1 (1,4-beta-N-acetylmuramidase)</fullName>
    </submittedName>
</protein>
<accession>A0A841C7V9</accession>
<dbReference type="GO" id="GO:0009253">
    <property type="term" value="P:peptidoglycan catabolic process"/>
    <property type="evidence" value="ECO:0007669"/>
    <property type="project" value="InterPro"/>
</dbReference>
<keyword evidence="7" id="KW-1185">Reference proteome</keyword>
<evidence type="ECO:0000259" key="5">
    <source>
        <dbReference type="Pfam" id="PF18885"/>
    </source>
</evidence>
<dbReference type="Pfam" id="PF18885">
    <property type="entry name" value="DUF5648"/>
    <property type="match status" value="1"/>
</dbReference>
<dbReference type="GO" id="GO:0016998">
    <property type="term" value="P:cell wall macromolecule catabolic process"/>
    <property type="evidence" value="ECO:0007669"/>
    <property type="project" value="InterPro"/>
</dbReference>
<dbReference type="RefSeq" id="WP_183539078.1">
    <property type="nucleotide sequence ID" value="NZ_JACHHV010000006.1"/>
</dbReference>
<evidence type="ECO:0000256" key="1">
    <source>
        <dbReference type="ARBA" id="ARBA00010646"/>
    </source>
</evidence>
<dbReference type="Gene3D" id="3.20.20.80">
    <property type="entry name" value="Glycosidases"/>
    <property type="match status" value="1"/>
</dbReference>
<dbReference type="InterPro" id="IPR002053">
    <property type="entry name" value="Glyco_hydro_25"/>
</dbReference>
<dbReference type="Proteomes" id="UP000562464">
    <property type="component" value="Unassembled WGS sequence"/>
</dbReference>
<dbReference type="InterPro" id="IPR018077">
    <property type="entry name" value="Glyco_hydro_fam25_subgr"/>
</dbReference>
<gene>
    <name evidence="6" type="ORF">HNQ37_000554</name>
</gene>
<feature type="region of interest" description="Disordered" evidence="4">
    <location>
        <begin position="33"/>
        <end position="70"/>
    </location>
</feature>
<evidence type="ECO:0000256" key="2">
    <source>
        <dbReference type="ARBA" id="ARBA00022801"/>
    </source>
</evidence>
<feature type="domain" description="DUF5648" evidence="5">
    <location>
        <begin position="352"/>
        <end position="483"/>
    </location>
</feature>